<keyword evidence="1" id="KW-1133">Transmembrane helix</keyword>
<feature type="transmembrane region" description="Helical" evidence="1">
    <location>
        <begin position="6"/>
        <end position="29"/>
    </location>
</feature>
<reference evidence="2" key="1">
    <citation type="submission" date="2014-11" db="EMBL/GenBank/DDBJ databases">
        <authorList>
            <person name="Amaro Gonzalez C."/>
        </authorList>
    </citation>
    <scope>NUCLEOTIDE SEQUENCE</scope>
</reference>
<evidence type="ECO:0000313" key="2">
    <source>
        <dbReference type="EMBL" id="JAH06937.1"/>
    </source>
</evidence>
<keyword evidence="1" id="KW-0472">Membrane</keyword>
<dbReference type="EMBL" id="GBXM01101640">
    <property type="protein sequence ID" value="JAH06937.1"/>
    <property type="molecule type" value="Transcribed_RNA"/>
</dbReference>
<keyword evidence="1" id="KW-0812">Transmembrane</keyword>
<name>A0A0E9PRM4_ANGAN</name>
<evidence type="ECO:0000256" key="1">
    <source>
        <dbReference type="SAM" id="Phobius"/>
    </source>
</evidence>
<organism evidence="2">
    <name type="scientific">Anguilla anguilla</name>
    <name type="common">European freshwater eel</name>
    <name type="synonym">Muraena anguilla</name>
    <dbReference type="NCBI Taxonomy" id="7936"/>
    <lineage>
        <taxon>Eukaryota</taxon>
        <taxon>Metazoa</taxon>
        <taxon>Chordata</taxon>
        <taxon>Craniata</taxon>
        <taxon>Vertebrata</taxon>
        <taxon>Euteleostomi</taxon>
        <taxon>Actinopterygii</taxon>
        <taxon>Neopterygii</taxon>
        <taxon>Teleostei</taxon>
        <taxon>Anguilliformes</taxon>
        <taxon>Anguillidae</taxon>
        <taxon>Anguilla</taxon>
    </lineage>
</organism>
<protein>
    <submittedName>
        <fullName evidence="2">Uncharacterized protein</fullName>
    </submittedName>
</protein>
<sequence>MENMYFVVRAYYIILFILFCAFLYLNVVVF</sequence>
<reference evidence="2" key="2">
    <citation type="journal article" date="2015" name="Fish Shellfish Immunol.">
        <title>Early steps in the European eel (Anguilla anguilla)-Vibrio vulnificus interaction in the gills: Role of the RtxA13 toxin.</title>
        <authorList>
            <person name="Callol A."/>
            <person name="Pajuelo D."/>
            <person name="Ebbesson L."/>
            <person name="Teles M."/>
            <person name="MacKenzie S."/>
            <person name="Amaro C."/>
        </authorList>
    </citation>
    <scope>NUCLEOTIDE SEQUENCE</scope>
</reference>
<dbReference type="AlphaFoldDB" id="A0A0E9PRM4"/>
<accession>A0A0E9PRM4</accession>
<proteinExistence type="predicted"/>